<dbReference type="InParanoid" id="A0A6L2Q7G9"/>
<accession>A0A6L2Q7G9</accession>
<proteinExistence type="predicted"/>
<organism evidence="2 3">
    <name type="scientific">Coptotermes formosanus</name>
    <name type="common">Formosan subterranean termite</name>
    <dbReference type="NCBI Taxonomy" id="36987"/>
    <lineage>
        <taxon>Eukaryota</taxon>
        <taxon>Metazoa</taxon>
        <taxon>Ecdysozoa</taxon>
        <taxon>Arthropoda</taxon>
        <taxon>Hexapoda</taxon>
        <taxon>Insecta</taxon>
        <taxon>Pterygota</taxon>
        <taxon>Neoptera</taxon>
        <taxon>Polyneoptera</taxon>
        <taxon>Dictyoptera</taxon>
        <taxon>Blattodea</taxon>
        <taxon>Blattoidea</taxon>
        <taxon>Termitoidae</taxon>
        <taxon>Rhinotermitidae</taxon>
        <taxon>Coptotermes</taxon>
    </lineage>
</organism>
<name>A0A6L2Q7G9_COPFO</name>
<sequence>CGSVIPEDSILRCHYCVTVKSHMIDLFTAQGMSGAGSSPGPSLIPNGQPPQWTHPSAFPHAVKPRPPPTGSHVATSITSNGTPTPPSYSHP</sequence>
<gene>
    <name evidence="2" type="ORF">Cfor_04670</name>
</gene>
<dbReference type="EMBL" id="BLKM01000721">
    <property type="protein sequence ID" value="GFG37757.1"/>
    <property type="molecule type" value="Genomic_DNA"/>
</dbReference>
<dbReference type="Proteomes" id="UP000502823">
    <property type="component" value="Unassembled WGS sequence"/>
</dbReference>
<evidence type="ECO:0000313" key="2">
    <source>
        <dbReference type="EMBL" id="GFG37757.1"/>
    </source>
</evidence>
<feature type="region of interest" description="Disordered" evidence="1">
    <location>
        <begin position="30"/>
        <end position="91"/>
    </location>
</feature>
<feature type="compositionally biased region" description="Low complexity" evidence="1">
    <location>
        <begin position="31"/>
        <end position="41"/>
    </location>
</feature>
<feature type="non-terminal residue" evidence="2">
    <location>
        <position position="91"/>
    </location>
</feature>
<feature type="non-terminal residue" evidence="2">
    <location>
        <position position="1"/>
    </location>
</feature>
<keyword evidence="3" id="KW-1185">Reference proteome</keyword>
<evidence type="ECO:0000313" key="3">
    <source>
        <dbReference type="Proteomes" id="UP000502823"/>
    </source>
</evidence>
<reference evidence="3" key="1">
    <citation type="submission" date="2020-01" db="EMBL/GenBank/DDBJ databases">
        <title>Draft genome sequence of the Termite Coptotermes fromosanus.</title>
        <authorList>
            <person name="Itakura S."/>
            <person name="Yosikawa Y."/>
            <person name="Umezawa K."/>
        </authorList>
    </citation>
    <scope>NUCLEOTIDE SEQUENCE [LARGE SCALE GENOMIC DNA]</scope>
</reference>
<protein>
    <submittedName>
        <fullName evidence="2">Uncharacterized protein</fullName>
    </submittedName>
</protein>
<evidence type="ECO:0000256" key="1">
    <source>
        <dbReference type="SAM" id="MobiDB-lite"/>
    </source>
</evidence>
<dbReference type="AlphaFoldDB" id="A0A6L2Q7G9"/>
<feature type="compositionally biased region" description="Polar residues" evidence="1">
    <location>
        <begin position="72"/>
        <end position="82"/>
    </location>
</feature>
<comment type="caution">
    <text evidence="2">The sequence shown here is derived from an EMBL/GenBank/DDBJ whole genome shotgun (WGS) entry which is preliminary data.</text>
</comment>